<gene>
    <name evidence="1" type="ORF">N5C70_08755</name>
</gene>
<dbReference type="EMBL" id="JAOCBV010000001">
    <property type="protein sequence ID" value="MDH0756806.1"/>
    <property type="molecule type" value="Genomic_DNA"/>
</dbReference>
<organism evidence="1 2">
    <name type="scientific">Pseudomonas juntendi</name>
    <dbReference type="NCBI Taxonomy" id="2666183"/>
    <lineage>
        <taxon>Bacteria</taxon>
        <taxon>Pseudomonadati</taxon>
        <taxon>Pseudomonadota</taxon>
        <taxon>Gammaproteobacteria</taxon>
        <taxon>Pseudomonadales</taxon>
        <taxon>Pseudomonadaceae</taxon>
        <taxon>Pseudomonas</taxon>
    </lineage>
</organism>
<dbReference type="Proteomes" id="UP001160152">
    <property type="component" value="Unassembled WGS sequence"/>
</dbReference>
<proteinExistence type="predicted"/>
<evidence type="ECO:0000313" key="2">
    <source>
        <dbReference type="Proteomes" id="UP001160152"/>
    </source>
</evidence>
<name>A0ABD4YBF0_9PSED</name>
<evidence type="ECO:0000313" key="1">
    <source>
        <dbReference type="EMBL" id="MDH0756806.1"/>
    </source>
</evidence>
<dbReference type="AlphaFoldDB" id="A0ABD4YBF0"/>
<dbReference type="RefSeq" id="WP_009682621.1">
    <property type="nucleotide sequence ID" value="NZ_JACGCY010000015.1"/>
</dbReference>
<comment type="caution">
    <text evidence="1">The sequence shown here is derived from an EMBL/GenBank/DDBJ whole genome shotgun (WGS) entry which is preliminary data.</text>
</comment>
<reference evidence="1 2" key="1">
    <citation type="submission" date="2022-09" db="EMBL/GenBank/DDBJ databases">
        <title>Intensive care unit water sources are persistently colonized with multi-drug resistant bacteria and are the site of extensive horizontal gene transfer of antibiotic resistance genes.</title>
        <authorList>
            <person name="Diorio-Toth L."/>
        </authorList>
    </citation>
    <scope>NUCLEOTIDE SEQUENCE [LARGE SCALE GENOMIC DNA]</scope>
    <source>
        <strain evidence="1 2">GD03901</strain>
    </source>
</reference>
<protein>
    <submittedName>
        <fullName evidence="1">Uncharacterized protein</fullName>
    </submittedName>
</protein>
<sequence length="52" mass="5937">MREYLVTRWGRYEANVVVTANSKAEAENAADELEDDDWHVSLECEDGDCYPA</sequence>
<accession>A0ABD4YBF0</accession>